<sequence>MATWKLTGTKERKKKRRKKFSKPPISSQPHRQLAFLQGSCRQSPVIWRQAVHHRLANFERTEEGGKRALFRSRLPGMPWAEFGLGLLLVIGPQTFGTFGTFGTRTNRCRVPSALSPRLYCASCYQAKVPPPSRPQRREAAVHVDSSRP</sequence>
<reference evidence="2" key="1">
    <citation type="submission" date="2021-06" db="EMBL/GenBank/DDBJ databases">
        <title>Comparative genomics, transcriptomics and evolutionary studies reveal genomic signatures of adaptation to plant cell wall in hemibiotrophic fungi.</title>
        <authorList>
            <consortium name="DOE Joint Genome Institute"/>
            <person name="Baroncelli R."/>
            <person name="Diaz J.F."/>
            <person name="Benocci T."/>
            <person name="Peng M."/>
            <person name="Battaglia E."/>
            <person name="Haridas S."/>
            <person name="Andreopoulos W."/>
            <person name="Labutti K."/>
            <person name="Pangilinan J."/>
            <person name="Floch G.L."/>
            <person name="Makela M.R."/>
            <person name="Henrissat B."/>
            <person name="Grigoriev I.V."/>
            <person name="Crouch J.A."/>
            <person name="De Vries R.P."/>
            <person name="Sukno S.A."/>
            <person name="Thon M.R."/>
        </authorList>
    </citation>
    <scope>NUCLEOTIDE SEQUENCE</scope>
    <source>
        <strain evidence="2">MAFF235873</strain>
    </source>
</reference>
<dbReference type="Proteomes" id="UP001232148">
    <property type="component" value="Unassembled WGS sequence"/>
</dbReference>
<proteinExistence type="predicted"/>
<organism evidence="2 3">
    <name type="scientific">Colletotrichum zoysiae</name>
    <dbReference type="NCBI Taxonomy" id="1216348"/>
    <lineage>
        <taxon>Eukaryota</taxon>
        <taxon>Fungi</taxon>
        <taxon>Dikarya</taxon>
        <taxon>Ascomycota</taxon>
        <taxon>Pezizomycotina</taxon>
        <taxon>Sordariomycetes</taxon>
        <taxon>Hypocreomycetidae</taxon>
        <taxon>Glomerellales</taxon>
        <taxon>Glomerellaceae</taxon>
        <taxon>Colletotrichum</taxon>
        <taxon>Colletotrichum graminicola species complex</taxon>
    </lineage>
</organism>
<evidence type="ECO:0000313" key="2">
    <source>
        <dbReference type="EMBL" id="KAK2021311.1"/>
    </source>
</evidence>
<keyword evidence="3" id="KW-1185">Reference proteome</keyword>
<accession>A0AAD9LTH8</accession>
<protein>
    <submittedName>
        <fullName evidence="2">Uncharacterized protein</fullName>
    </submittedName>
</protein>
<name>A0AAD9LTH8_9PEZI</name>
<evidence type="ECO:0000256" key="1">
    <source>
        <dbReference type="SAM" id="MobiDB-lite"/>
    </source>
</evidence>
<dbReference type="EMBL" id="MU843116">
    <property type="protein sequence ID" value="KAK2021311.1"/>
    <property type="molecule type" value="Genomic_DNA"/>
</dbReference>
<dbReference type="AlphaFoldDB" id="A0AAD9LTH8"/>
<feature type="region of interest" description="Disordered" evidence="1">
    <location>
        <begin position="1"/>
        <end position="29"/>
    </location>
</feature>
<gene>
    <name evidence="2" type="ORF">LX32DRAFT_260999</name>
</gene>
<feature type="compositionally biased region" description="Basic residues" evidence="1">
    <location>
        <begin position="11"/>
        <end position="21"/>
    </location>
</feature>
<evidence type="ECO:0000313" key="3">
    <source>
        <dbReference type="Proteomes" id="UP001232148"/>
    </source>
</evidence>
<comment type="caution">
    <text evidence="2">The sequence shown here is derived from an EMBL/GenBank/DDBJ whole genome shotgun (WGS) entry which is preliminary data.</text>
</comment>